<organism evidence="1 2">
    <name type="scientific">Candidatus Merdivivens pullicola</name>
    <dbReference type="NCBI Taxonomy" id="2840872"/>
    <lineage>
        <taxon>Bacteria</taxon>
        <taxon>Pseudomonadati</taxon>
        <taxon>Bacteroidota</taxon>
        <taxon>Bacteroidia</taxon>
        <taxon>Bacteroidales</taxon>
        <taxon>Muribaculaceae</taxon>
        <taxon>Muribaculaceae incertae sedis</taxon>
        <taxon>Candidatus Merdivivens</taxon>
    </lineage>
</organism>
<dbReference type="AlphaFoldDB" id="A0A9D9IHD8"/>
<proteinExistence type="predicted"/>
<gene>
    <name evidence="1" type="ORF">IAB81_01230</name>
</gene>
<evidence type="ECO:0000313" key="2">
    <source>
        <dbReference type="Proteomes" id="UP000823604"/>
    </source>
</evidence>
<dbReference type="EMBL" id="JADIMA010000012">
    <property type="protein sequence ID" value="MBO8472240.1"/>
    <property type="molecule type" value="Genomic_DNA"/>
</dbReference>
<name>A0A9D9IHD8_9BACT</name>
<dbReference type="Proteomes" id="UP000823604">
    <property type="component" value="Unassembled WGS sequence"/>
</dbReference>
<comment type="caution">
    <text evidence="1">The sequence shown here is derived from an EMBL/GenBank/DDBJ whole genome shotgun (WGS) entry which is preliminary data.</text>
</comment>
<reference evidence="1" key="1">
    <citation type="submission" date="2020-10" db="EMBL/GenBank/DDBJ databases">
        <authorList>
            <person name="Gilroy R."/>
        </authorList>
    </citation>
    <scope>NUCLEOTIDE SEQUENCE</scope>
    <source>
        <strain evidence="1">B1-8020</strain>
    </source>
</reference>
<dbReference type="Pfam" id="PF22028">
    <property type="entry name" value="DUF6934"/>
    <property type="match status" value="1"/>
</dbReference>
<sequence>MEFGVLNEADGEVNTDVRTKCGDAQRLLAAITDILYGFLKSKRCGTMVRFSGDRLRMRLFSIWITDNWKYVQKSFVFYGFDCYGKWTSYVKNGRYGAVLVKIVNTSSDGHEARNI</sequence>
<protein>
    <submittedName>
        <fullName evidence="1">Uncharacterized protein</fullName>
    </submittedName>
</protein>
<dbReference type="InterPro" id="IPR053865">
    <property type="entry name" value="DUF6934"/>
</dbReference>
<accession>A0A9D9IHD8</accession>
<reference evidence="1" key="2">
    <citation type="journal article" date="2021" name="PeerJ">
        <title>Extensive microbial diversity within the chicken gut microbiome revealed by metagenomics and culture.</title>
        <authorList>
            <person name="Gilroy R."/>
            <person name="Ravi A."/>
            <person name="Getino M."/>
            <person name="Pursley I."/>
            <person name="Horton D.L."/>
            <person name="Alikhan N.F."/>
            <person name="Baker D."/>
            <person name="Gharbi K."/>
            <person name="Hall N."/>
            <person name="Watson M."/>
            <person name="Adriaenssens E.M."/>
            <person name="Foster-Nyarko E."/>
            <person name="Jarju S."/>
            <person name="Secka A."/>
            <person name="Antonio M."/>
            <person name="Oren A."/>
            <person name="Chaudhuri R.R."/>
            <person name="La Ragione R."/>
            <person name="Hildebrand F."/>
            <person name="Pallen M.J."/>
        </authorList>
    </citation>
    <scope>NUCLEOTIDE SEQUENCE</scope>
    <source>
        <strain evidence="1">B1-8020</strain>
    </source>
</reference>
<evidence type="ECO:0000313" key="1">
    <source>
        <dbReference type="EMBL" id="MBO8472240.1"/>
    </source>
</evidence>